<accession>A0AAV8VJ41</accession>
<reference evidence="8 9" key="1">
    <citation type="journal article" date="2023" name="Insect Mol. Biol.">
        <title>Genome sequencing provides insights into the evolution of gene families encoding plant cell wall-degrading enzymes in longhorned beetles.</title>
        <authorList>
            <person name="Shin N.R."/>
            <person name="Okamura Y."/>
            <person name="Kirsch R."/>
            <person name="Pauchet Y."/>
        </authorList>
    </citation>
    <scope>NUCLEOTIDE SEQUENCE [LARGE SCALE GENOMIC DNA]</scope>
    <source>
        <strain evidence="8">EAD_L_NR</strain>
    </source>
</reference>
<evidence type="ECO:0000256" key="6">
    <source>
        <dbReference type="SAM" id="MobiDB-lite"/>
    </source>
</evidence>
<comment type="function">
    <text evidence="5">Involved in transvection phenomena (= synapsis-dependent gene expression), where the synaptic pairing of chromosomes carrying genes with which zeste interacts influences the expression of these genes. Zeste binds to DNA and stimulates transcription from a nearby promoter.</text>
</comment>
<dbReference type="Pfam" id="PF13873">
    <property type="entry name" value="Myb_DNA-bind_5"/>
    <property type="match status" value="1"/>
</dbReference>
<sequence>MASRHQMTREQKRYLLQYIEEHPELQSGKFTQNFTFKKAQSMWKELSTVLNSMPGAQNDWEKWRKTWHDMKNSAKAKGAAIKKHRSQTGGGPPTKEDLNVEDEKILNILSVLHQ</sequence>
<feature type="region of interest" description="Disordered" evidence="6">
    <location>
        <begin position="72"/>
        <end position="100"/>
    </location>
</feature>
<evidence type="ECO:0000259" key="7">
    <source>
        <dbReference type="Pfam" id="PF13873"/>
    </source>
</evidence>
<dbReference type="InterPro" id="IPR028002">
    <property type="entry name" value="Myb_DNA-bind_5"/>
</dbReference>
<evidence type="ECO:0000313" key="9">
    <source>
        <dbReference type="Proteomes" id="UP001159042"/>
    </source>
</evidence>
<dbReference type="EMBL" id="JANEYG010000079">
    <property type="protein sequence ID" value="KAJ8914164.1"/>
    <property type="molecule type" value="Genomic_DNA"/>
</dbReference>
<keyword evidence="4" id="KW-0804">Transcription</keyword>
<comment type="caution">
    <text evidence="8">The sequence shown here is derived from an EMBL/GenBank/DDBJ whole genome shotgun (WGS) entry which is preliminary data.</text>
</comment>
<keyword evidence="9" id="KW-1185">Reference proteome</keyword>
<proteinExistence type="predicted"/>
<dbReference type="AlphaFoldDB" id="A0AAV8VJ41"/>
<keyword evidence="3" id="KW-0805">Transcription regulation</keyword>
<evidence type="ECO:0000256" key="3">
    <source>
        <dbReference type="ARBA" id="ARBA00023015"/>
    </source>
</evidence>
<evidence type="ECO:0000313" key="8">
    <source>
        <dbReference type="EMBL" id="KAJ8914164.1"/>
    </source>
</evidence>
<evidence type="ECO:0000256" key="5">
    <source>
        <dbReference type="ARBA" id="ARBA00025466"/>
    </source>
</evidence>
<name>A0AAV8VJ41_9CUCU</name>
<feature type="domain" description="Myb/SANT-like DNA-binding" evidence="7">
    <location>
        <begin position="7"/>
        <end position="79"/>
    </location>
</feature>
<evidence type="ECO:0000256" key="2">
    <source>
        <dbReference type="ARBA" id="ARBA00016807"/>
    </source>
</evidence>
<dbReference type="Proteomes" id="UP001159042">
    <property type="component" value="Unassembled WGS sequence"/>
</dbReference>
<protein>
    <recommendedName>
        <fullName evidence="2">Regulatory protein zeste</fullName>
    </recommendedName>
</protein>
<evidence type="ECO:0000256" key="1">
    <source>
        <dbReference type="ARBA" id="ARBA00011764"/>
    </source>
</evidence>
<comment type="subunit">
    <text evidence="1">Self-associates forming complexes of several hundred monomers.</text>
</comment>
<evidence type="ECO:0000256" key="4">
    <source>
        <dbReference type="ARBA" id="ARBA00023163"/>
    </source>
</evidence>
<gene>
    <name evidence="8" type="ORF">NQ315_016243</name>
</gene>
<organism evidence="8 9">
    <name type="scientific">Exocentrus adspersus</name>
    <dbReference type="NCBI Taxonomy" id="1586481"/>
    <lineage>
        <taxon>Eukaryota</taxon>
        <taxon>Metazoa</taxon>
        <taxon>Ecdysozoa</taxon>
        <taxon>Arthropoda</taxon>
        <taxon>Hexapoda</taxon>
        <taxon>Insecta</taxon>
        <taxon>Pterygota</taxon>
        <taxon>Neoptera</taxon>
        <taxon>Endopterygota</taxon>
        <taxon>Coleoptera</taxon>
        <taxon>Polyphaga</taxon>
        <taxon>Cucujiformia</taxon>
        <taxon>Chrysomeloidea</taxon>
        <taxon>Cerambycidae</taxon>
        <taxon>Lamiinae</taxon>
        <taxon>Acanthocinini</taxon>
        <taxon>Exocentrus</taxon>
    </lineage>
</organism>